<reference evidence="2 3" key="1">
    <citation type="submission" date="2021-06" db="EMBL/GenBank/DDBJ databases">
        <title>Caerostris darwini draft genome.</title>
        <authorList>
            <person name="Kono N."/>
            <person name="Arakawa K."/>
        </authorList>
    </citation>
    <scope>NUCLEOTIDE SEQUENCE [LARGE SCALE GENOMIC DNA]</scope>
</reference>
<accession>A0AAV4SU91</accession>
<comment type="caution">
    <text evidence="2">The sequence shown here is derived from an EMBL/GenBank/DDBJ whole genome shotgun (WGS) entry which is preliminary data.</text>
</comment>
<feature type="region of interest" description="Disordered" evidence="1">
    <location>
        <begin position="55"/>
        <end position="76"/>
    </location>
</feature>
<evidence type="ECO:0000256" key="1">
    <source>
        <dbReference type="SAM" id="MobiDB-lite"/>
    </source>
</evidence>
<name>A0AAV4SU91_9ARAC</name>
<protein>
    <submittedName>
        <fullName evidence="2">Uncharacterized protein</fullName>
    </submittedName>
</protein>
<dbReference type="AlphaFoldDB" id="A0AAV4SU91"/>
<evidence type="ECO:0000313" key="2">
    <source>
        <dbReference type="EMBL" id="GIY35163.1"/>
    </source>
</evidence>
<proteinExistence type="predicted"/>
<gene>
    <name evidence="2" type="primary">AVEN_235334_1</name>
    <name evidence="2" type="ORF">CDAR_207101</name>
</gene>
<dbReference type="EMBL" id="BPLQ01008142">
    <property type="protein sequence ID" value="GIY35163.1"/>
    <property type="molecule type" value="Genomic_DNA"/>
</dbReference>
<dbReference type="Proteomes" id="UP001054837">
    <property type="component" value="Unassembled WGS sequence"/>
</dbReference>
<evidence type="ECO:0000313" key="3">
    <source>
        <dbReference type="Proteomes" id="UP001054837"/>
    </source>
</evidence>
<organism evidence="2 3">
    <name type="scientific">Caerostris darwini</name>
    <dbReference type="NCBI Taxonomy" id="1538125"/>
    <lineage>
        <taxon>Eukaryota</taxon>
        <taxon>Metazoa</taxon>
        <taxon>Ecdysozoa</taxon>
        <taxon>Arthropoda</taxon>
        <taxon>Chelicerata</taxon>
        <taxon>Arachnida</taxon>
        <taxon>Araneae</taxon>
        <taxon>Araneomorphae</taxon>
        <taxon>Entelegynae</taxon>
        <taxon>Araneoidea</taxon>
        <taxon>Araneidae</taxon>
        <taxon>Caerostris</taxon>
    </lineage>
</organism>
<keyword evidence="3" id="KW-1185">Reference proteome</keyword>
<sequence>MRSVCEGYHFEESFPEWNGSTYMSVHSCFLPGRREAKWTEERAFPDSGCMHYPEKEKPGQPLYPSGKPPQGRAVNGPDWKGSPVLVFWENKHKLPQFGRTLVLVSRQHGAR</sequence>